<dbReference type="PANTHER" id="PTHR11091">
    <property type="entry name" value="OXIDOREDUCTASE-RELATED"/>
    <property type="match status" value="1"/>
</dbReference>
<sequence length="371" mass="39422">MNQSVSHALRVPADRVREQILGVLHAWNMAPDLAATTAKLMVETDLFGVDSHGISMMMTYEQRMQEGKLDLRTPPKVERETACTAMVNGMAGLGHSVSAFAMNLAVDKALAAGVGIVGVRNSHHFGAAGVYARIAARRGVIGLVTSATRGVTMVPTRGSVPVLGTNPLAFAAPTKRNRPFVLDMATTTTAAGKIKVHDLNGRPLPAGWMVDGEGRPVTDAAEGMEVLQKRPEGGLTPLGGTPEMASHKGYGLAMMVHILGGTLVGSSFSPIRNRTQKPTDPDDLGHFFMALDPKAFREDGAFEEDLDDAIDVLHATPPADPAKPVLVAGDPEEEERERRLRHGIPIPAALDRHIRAICERCGASYVLGGAA</sequence>
<evidence type="ECO:0000256" key="1">
    <source>
        <dbReference type="ARBA" id="ARBA00006056"/>
    </source>
</evidence>
<evidence type="ECO:0000313" key="4">
    <source>
        <dbReference type="EMBL" id="MCW8084178.1"/>
    </source>
</evidence>
<dbReference type="InterPro" id="IPR003767">
    <property type="entry name" value="Malate/L-lactate_DH-like"/>
</dbReference>
<reference evidence="4 5" key="1">
    <citation type="submission" date="2022-10" db="EMBL/GenBank/DDBJ databases">
        <title>Roseococcus glaciei nov., sp. nov., isolated from glacier.</title>
        <authorList>
            <person name="Liu Q."/>
            <person name="Xin Y.-H."/>
        </authorList>
    </citation>
    <scope>NUCLEOTIDE SEQUENCE [LARGE SCALE GENOMIC DNA]</scope>
    <source>
        <strain evidence="4 5">MDT2-1-1</strain>
    </source>
</reference>
<dbReference type="InterPro" id="IPR043143">
    <property type="entry name" value="Mal/L-sulf/L-lact_DH-like_NADP"/>
</dbReference>
<comment type="similarity">
    <text evidence="1">Belongs to the LDH2/MDH2 oxidoreductase family.</text>
</comment>
<dbReference type="Gene3D" id="1.10.1530.10">
    <property type="match status" value="1"/>
</dbReference>
<name>A0ABT3NPU1_9PROT</name>
<dbReference type="Gene3D" id="3.30.1370.60">
    <property type="entry name" value="Hypothetical oxidoreductase yiak, domain 2"/>
    <property type="match status" value="1"/>
</dbReference>
<accession>A0ABT3NPU1</accession>
<proteinExistence type="inferred from homology"/>
<dbReference type="EMBL" id="JAPFQI010000001">
    <property type="protein sequence ID" value="MCW8084178.1"/>
    <property type="molecule type" value="Genomic_DNA"/>
</dbReference>
<organism evidence="4 5">
    <name type="scientific">Sabulicella glaciei</name>
    <dbReference type="NCBI Taxonomy" id="2984948"/>
    <lineage>
        <taxon>Bacteria</taxon>
        <taxon>Pseudomonadati</taxon>
        <taxon>Pseudomonadota</taxon>
        <taxon>Alphaproteobacteria</taxon>
        <taxon>Acetobacterales</taxon>
        <taxon>Acetobacteraceae</taxon>
        <taxon>Sabulicella</taxon>
    </lineage>
</organism>
<protein>
    <submittedName>
        <fullName evidence="4">Ldh family oxidoreductase</fullName>
    </submittedName>
</protein>
<feature type="region of interest" description="Disordered" evidence="3">
    <location>
        <begin position="315"/>
        <end position="336"/>
    </location>
</feature>
<dbReference type="PANTHER" id="PTHR11091:SF0">
    <property type="entry name" value="MALATE DEHYDROGENASE"/>
    <property type="match status" value="1"/>
</dbReference>
<keyword evidence="5" id="KW-1185">Reference proteome</keyword>
<dbReference type="RefSeq" id="WP_301587785.1">
    <property type="nucleotide sequence ID" value="NZ_JAPFQI010000001.1"/>
</dbReference>
<comment type="caution">
    <text evidence="4">The sequence shown here is derived from an EMBL/GenBank/DDBJ whole genome shotgun (WGS) entry which is preliminary data.</text>
</comment>
<evidence type="ECO:0000313" key="5">
    <source>
        <dbReference type="Proteomes" id="UP001526430"/>
    </source>
</evidence>
<dbReference type="InterPro" id="IPR036111">
    <property type="entry name" value="Mal/L-sulfo/L-lacto_DH-like_sf"/>
</dbReference>
<keyword evidence="2" id="KW-0560">Oxidoreductase</keyword>
<evidence type="ECO:0000256" key="2">
    <source>
        <dbReference type="ARBA" id="ARBA00023002"/>
    </source>
</evidence>
<dbReference type="Pfam" id="PF02615">
    <property type="entry name" value="Ldh_2"/>
    <property type="match status" value="1"/>
</dbReference>
<evidence type="ECO:0000256" key="3">
    <source>
        <dbReference type="SAM" id="MobiDB-lite"/>
    </source>
</evidence>
<dbReference type="SUPFAM" id="SSF89733">
    <property type="entry name" value="L-sulfolactate dehydrogenase-like"/>
    <property type="match status" value="1"/>
</dbReference>
<dbReference type="Proteomes" id="UP001526430">
    <property type="component" value="Unassembled WGS sequence"/>
</dbReference>
<dbReference type="InterPro" id="IPR043144">
    <property type="entry name" value="Mal/L-sulf/L-lact_DH-like_ah"/>
</dbReference>
<gene>
    <name evidence="4" type="ORF">OF850_00930</name>
</gene>